<dbReference type="Proteomes" id="UP001165960">
    <property type="component" value="Unassembled WGS sequence"/>
</dbReference>
<sequence length="740" mass="82098">MDEPFPSIEALILKNINLLESVPVPISPPDSAPELPFTPPLSSTFRIWSPQFYPDLHLHFPPQSSISFDGFNRYSHVPSSTFADLQERLDTREISYSKFLAIDVTSSSNPAASPPLESNSSGSSGQSIPDSEPPNPETPDSALGSPQSELGLSETSSQGFVATGHPRPATLAPSIESSHSESNPSESSSQDDSDTEHSGSDESEHESSSEYQSDCSESSASAAVQSVPATYQDLPQDIVHVMYACNLERNDPTFTDEMPRTRLGSKELDALASLKRKRTDLCFEDALCLNYIEILLREEQTEFSGWLKARAKKRLKFVSEQALTVIKEAIAKESELVCQRYPRHYIFTRSIPLTERFPAKDVRLEGKGATLGTPLDFGFIESHVGYSLPPCHVSKENLPRLVDDRLVNKFVCENQVDVVISASSLTALVASSFPCSKKFILPIEVVDLPSDGRTVYVGKPLPNVVMTARSINEKFYNNVIRRNLFCRSSNTSTFAVPADNSLNTSVPSEANVPQERYLRMVFLFNISSCYQSNAASYATWMFGSVKVLIRSKVHGLICRDGKNEVTSLKTKMEYSPDFGAELVTPEEKARAWIHSLIRDSSDYLVARVDPLANRLLSYTTSKPVMDMDDPEFTARCGNLLCHLFEALKQLPPNVYMLHRETGALSLDLFKAARTQDARPGPKLSANFQRRIDIHTELEAPLSVDSSEETLEASYINIEWGKSAASCYLLNRPPFTFPKQL</sequence>
<protein>
    <submittedName>
        <fullName evidence="1">Uncharacterized protein</fullName>
    </submittedName>
</protein>
<gene>
    <name evidence="1" type="ORF">DSO57_1038938</name>
</gene>
<dbReference type="EMBL" id="QTSX02003395">
    <property type="protein sequence ID" value="KAJ9071244.1"/>
    <property type="molecule type" value="Genomic_DNA"/>
</dbReference>
<accession>A0ACC2T987</accession>
<keyword evidence="2" id="KW-1185">Reference proteome</keyword>
<evidence type="ECO:0000313" key="2">
    <source>
        <dbReference type="Proteomes" id="UP001165960"/>
    </source>
</evidence>
<organism evidence="1 2">
    <name type="scientific">Entomophthora muscae</name>
    <dbReference type="NCBI Taxonomy" id="34485"/>
    <lineage>
        <taxon>Eukaryota</taxon>
        <taxon>Fungi</taxon>
        <taxon>Fungi incertae sedis</taxon>
        <taxon>Zoopagomycota</taxon>
        <taxon>Entomophthoromycotina</taxon>
        <taxon>Entomophthoromycetes</taxon>
        <taxon>Entomophthorales</taxon>
        <taxon>Entomophthoraceae</taxon>
        <taxon>Entomophthora</taxon>
    </lineage>
</organism>
<proteinExistence type="predicted"/>
<comment type="caution">
    <text evidence="1">The sequence shown here is derived from an EMBL/GenBank/DDBJ whole genome shotgun (WGS) entry which is preliminary data.</text>
</comment>
<reference evidence="1" key="1">
    <citation type="submission" date="2022-04" db="EMBL/GenBank/DDBJ databases">
        <title>Genome of the entomopathogenic fungus Entomophthora muscae.</title>
        <authorList>
            <person name="Elya C."/>
            <person name="Lovett B.R."/>
            <person name="Lee E."/>
            <person name="Macias A.M."/>
            <person name="Hajek A.E."/>
            <person name="De Bivort B.L."/>
            <person name="Kasson M.T."/>
            <person name="De Fine Licht H.H."/>
            <person name="Stajich J.E."/>
        </authorList>
    </citation>
    <scope>NUCLEOTIDE SEQUENCE</scope>
    <source>
        <strain evidence="1">Berkeley</strain>
    </source>
</reference>
<name>A0ACC2T987_9FUNG</name>
<evidence type="ECO:0000313" key="1">
    <source>
        <dbReference type="EMBL" id="KAJ9071244.1"/>
    </source>
</evidence>